<protein>
    <submittedName>
        <fullName evidence="6">Dynein cytoplasmic intermediate polypeptide 2</fullName>
    </submittedName>
</protein>
<evidence type="ECO:0000256" key="5">
    <source>
        <dbReference type="SAM" id="MobiDB-lite"/>
    </source>
</evidence>
<evidence type="ECO:0000256" key="1">
    <source>
        <dbReference type="ARBA" id="ARBA00004496"/>
    </source>
</evidence>
<dbReference type="FunCoup" id="A0A078A0D8">
    <property type="interactions" value="146"/>
</dbReference>
<keyword evidence="3" id="KW-0853">WD repeat</keyword>
<dbReference type="EMBL" id="CCKQ01003763">
    <property type="protein sequence ID" value="CDW74908.1"/>
    <property type="molecule type" value="Genomic_DNA"/>
</dbReference>
<dbReference type="GO" id="GO:0005868">
    <property type="term" value="C:cytoplasmic dynein complex"/>
    <property type="evidence" value="ECO:0007669"/>
    <property type="project" value="TreeGrafter"/>
</dbReference>
<dbReference type="InterPro" id="IPR015943">
    <property type="entry name" value="WD40/YVTN_repeat-like_dom_sf"/>
</dbReference>
<proteinExistence type="predicted"/>
<comment type="subcellular location">
    <subcellularLocation>
        <location evidence="1">Cytoplasm</location>
    </subcellularLocation>
</comment>
<dbReference type="GO" id="GO:0045504">
    <property type="term" value="F:dynein heavy chain binding"/>
    <property type="evidence" value="ECO:0007669"/>
    <property type="project" value="TreeGrafter"/>
</dbReference>
<evidence type="ECO:0000256" key="3">
    <source>
        <dbReference type="ARBA" id="ARBA00022574"/>
    </source>
</evidence>
<evidence type="ECO:0000256" key="2">
    <source>
        <dbReference type="ARBA" id="ARBA00022490"/>
    </source>
</evidence>
<dbReference type="GO" id="GO:0005737">
    <property type="term" value="C:cytoplasm"/>
    <property type="evidence" value="ECO:0007669"/>
    <property type="project" value="UniProtKB-SubCell"/>
</dbReference>
<evidence type="ECO:0000313" key="6">
    <source>
        <dbReference type="EMBL" id="CDW74908.1"/>
    </source>
</evidence>
<keyword evidence="2" id="KW-0963">Cytoplasm</keyword>
<dbReference type="OMA" id="MHDRPEY"/>
<dbReference type="GO" id="GO:0010970">
    <property type="term" value="P:transport along microtubule"/>
    <property type="evidence" value="ECO:0007669"/>
    <property type="project" value="TreeGrafter"/>
</dbReference>
<evidence type="ECO:0000313" key="7">
    <source>
        <dbReference type="Proteomes" id="UP000039865"/>
    </source>
</evidence>
<dbReference type="InterPro" id="IPR050687">
    <property type="entry name" value="Dynein_IC"/>
</dbReference>
<evidence type="ECO:0000256" key="4">
    <source>
        <dbReference type="ARBA" id="ARBA00022737"/>
    </source>
</evidence>
<dbReference type="InterPro" id="IPR001680">
    <property type="entry name" value="WD40_rpt"/>
</dbReference>
<dbReference type="InParanoid" id="A0A078A0D8"/>
<feature type="region of interest" description="Disordered" evidence="5">
    <location>
        <begin position="113"/>
        <end position="133"/>
    </location>
</feature>
<dbReference type="SUPFAM" id="SSF50978">
    <property type="entry name" value="WD40 repeat-like"/>
    <property type="match status" value="1"/>
</dbReference>
<dbReference type="PANTHER" id="PTHR12442">
    <property type="entry name" value="DYNEIN INTERMEDIATE CHAIN"/>
    <property type="match status" value="1"/>
</dbReference>
<dbReference type="AlphaFoldDB" id="A0A078A0D8"/>
<dbReference type="Pfam" id="PF00400">
    <property type="entry name" value="WD40"/>
    <property type="match status" value="3"/>
</dbReference>
<reference evidence="6 7" key="1">
    <citation type="submission" date="2014-06" db="EMBL/GenBank/DDBJ databases">
        <authorList>
            <person name="Swart Estienne"/>
        </authorList>
    </citation>
    <scope>NUCLEOTIDE SEQUENCE [LARGE SCALE GENOMIC DNA]</scope>
    <source>
        <strain evidence="6 7">130c</strain>
    </source>
</reference>
<dbReference type="InterPro" id="IPR036322">
    <property type="entry name" value="WD40_repeat_dom_sf"/>
</dbReference>
<dbReference type="OrthoDB" id="4189at2759"/>
<keyword evidence="7" id="KW-1185">Reference proteome</keyword>
<name>A0A078A0D8_STYLE</name>
<dbReference type="SMART" id="SM00320">
    <property type="entry name" value="WD40"/>
    <property type="match status" value="6"/>
</dbReference>
<dbReference type="GO" id="GO:0045503">
    <property type="term" value="F:dynein light chain binding"/>
    <property type="evidence" value="ECO:0007669"/>
    <property type="project" value="TreeGrafter"/>
</dbReference>
<gene>
    <name evidence="6" type="primary">Contig4597.g4914</name>
    <name evidence="6" type="ORF">STYLEM_3892</name>
</gene>
<keyword evidence="4" id="KW-0677">Repeat</keyword>
<accession>A0A078A0D8</accession>
<dbReference type="Gene3D" id="2.130.10.10">
    <property type="entry name" value="YVTN repeat-like/Quinoprotein amine dehydrogenase"/>
    <property type="match status" value="2"/>
</dbReference>
<dbReference type="Proteomes" id="UP000039865">
    <property type="component" value="Unassembled WGS sequence"/>
</dbReference>
<organism evidence="6 7">
    <name type="scientific">Stylonychia lemnae</name>
    <name type="common">Ciliate</name>
    <dbReference type="NCBI Taxonomy" id="5949"/>
    <lineage>
        <taxon>Eukaryota</taxon>
        <taxon>Sar</taxon>
        <taxon>Alveolata</taxon>
        <taxon>Ciliophora</taxon>
        <taxon>Intramacronucleata</taxon>
        <taxon>Spirotrichea</taxon>
        <taxon>Stichotrichia</taxon>
        <taxon>Sporadotrichida</taxon>
        <taxon>Oxytrichidae</taxon>
        <taxon>Stylonychinae</taxon>
        <taxon>Stylonychia</taxon>
    </lineage>
</organism>
<sequence length="577" mass="64782">MKKILSDGAPLTSSQIEEMIHGDEQQIQQQEPKEAELKFSSFVIEIEIHPKPKPETYDRQLQADIEDPNIKAQQMQQFEDDYAPLDNNLVFGEQAARKGTVVQVGLISAAGGGVAPSVNDSSNHGSPSKEDANELKNELKVLTKEEQKSLMKTKEFENFINKTSKIVERALSTNIDILGSFFDDGHDESQKNSGAQKGDKITALFTFQDNEPLKRAITSIEWSPKVPELLMCSYSKCNEWKVDEPDGMINLYSLALRKRPEHTLVSQYEITKAIFNPFQPSVVIGATYSGYILQWDIRAKNIPIQKSCLAKNGHNHPVYSLSIVGSQNAHNIVSVSNDGKCCFWSFGMLNEPKMHFNIAQNPINLGAGASGSAENLMINTSSMDFPEDETDKFFIGSEDFNVYGCSLHPNNQQHLTQTLSSHQAPITKIHMHPGASQSEKSSDISDLLLSASMDWTVKLWYPKVKKEPLFTFESSQEYVYDVQWSTVHPSVFATCDGEGYIDIWDINRDTEAPVTRKKTGQRALNCLRWSLDGRKIATGDSEGFVSLWSIDKEISMQKSDDFIKLERLIQSHQQIKV</sequence>
<dbReference type="PANTHER" id="PTHR12442:SF22">
    <property type="entry name" value="CYTOPLASMIC DYNEIN 1 INTERMEDIATE CHAIN-RELATED"/>
    <property type="match status" value="1"/>
</dbReference>